<dbReference type="GO" id="GO:0016746">
    <property type="term" value="F:acyltransferase activity"/>
    <property type="evidence" value="ECO:0007669"/>
    <property type="project" value="UniProtKB-KW"/>
</dbReference>
<feature type="compositionally biased region" description="Polar residues" evidence="13">
    <location>
        <begin position="144"/>
        <end position="164"/>
    </location>
</feature>
<evidence type="ECO:0000256" key="14">
    <source>
        <dbReference type="SAM" id="Phobius"/>
    </source>
</evidence>
<dbReference type="GO" id="GO:0006656">
    <property type="term" value="P:phosphatidylcholine biosynthetic process"/>
    <property type="evidence" value="ECO:0007669"/>
    <property type="project" value="TreeGrafter"/>
</dbReference>
<dbReference type="EMBL" id="JELW01000003">
    <property type="protein sequence ID" value="EXV03612.1"/>
    <property type="molecule type" value="Genomic_DNA"/>
</dbReference>
<dbReference type="HOGENOM" id="CLU_018994_0_1_1"/>
<feature type="region of interest" description="Disordered" evidence="13">
    <location>
        <begin position="581"/>
        <end position="654"/>
    </location>
</feature>
<keyword evidence="9 14" id="KW-0472">Membrane</keyword>
<keyword evidence="5" id="KW-0808">Transferase</keyword>
<evidence type="ECO:0000256" key="4">
    <source>
        <dbReference type="ARBA" id="ARBA00022516"/>
    </source>
</evidence>
<dbReference type="InterPro" id="IPR021261">
    <property type="entry name" value="GPCAT"/>
</dbReference>
<proteinExistence type="inferred from homology"/>
<dbReference type="OrthoDB" id="406287at2759"/>
<feature type="transmembrane region" description="Helical" evidence="14">
    <location>
        <begin position="318"/>
        <end position="340"/>
    </location>
</feature>
<organism evidence="15 16">
    <name type="scientific">Metarhizium robertsii</name>
    <dbReference type="NCBI Taxonomy" id="568076"/>
    <lineage>
        <taxon>Eukaryota</taxon>
        <taxon>Fungi</taxon>
        <taxon>Dikarya</taxon>
        <taxon>Ascomycota</taxon>
        <taxon>Pezizomycotina</taxon>
        <taxon>Sordariomycetes</taxon>
        <taxon>Hypocreomycetidae</taxon>
        <taxon>Hypocreales</taxon>
        <taxon>Clavicipitaceae</taxon>
        <taxon>Metarhizium</taxon>
    </lineage>
</organism>
<comment type="caution">
    <text evidence="15">The sequence shown here is derived from an EMBL/GenBank/DDBJ whole genome shotgun (WGS) entry which is preliminary data.</text>
</comment>
<comment type="similarity">
    <text evidence="2">Belongs to the GPC1 family.</text>
</comment>
<evidence type="ECO:0000313" key="16">
    <source>
        <dbReference type="Proteomes" id="UP000030151"/>
    </source>
</evidence>
<evidence type="ECO:0000256" key="13">
    <source>
        <dbReference type="SAM" id="MobiDB-lite"/>
    </source>
</evidence>
<feature type="region of interest" description="Disordered" evidence="13">
    <location>
        <begin position="111"/>
        <end position="172"/>
    </location>
</feature>
<feature type="transmembrane region" description="Helical" evidence="14">
    <location>
        <begin position="271"/>
        <end position="288"/>
    </location>
</feature>
<dbReference type="AlphaFoldDB" id="A0A0A1V000"/>
<comment type="subcellular location">
    <subcellularLocation>
        <location evidence="1">Membrane</location>
        <topology evidence="1">Multi-pass membrane protein</topology>
    </subcellularLocation>
</comment>
<name>A0A0A1V000_9HYPO</name>
<evidence type="ECO:0000256" key="5">
    <source>
        <dbReference type="ARBA" id="ARBA00022679"/>
    </source>
</evidence>
<evidence type="ECO:0000256" key="9">
    <source>
        <dbReference type="ARBA" id="ARBA00023136"/>
    </source>
</evidence>
<evidence type="ECO:0000256" key="11">
    <source>
        <dbReference type="ARBA" id="ARBA00023264"/>
    </source>
</evidence>
<feature type="transmembrane region" description="Helical" evidence="14">
    <location>
        <begin position="346"/>
        <end position="365"/>
    </location>
</feature>
<keyword evidence="12" id="KW-0012">Acyltransferase</keyword>
<dbReference type="Proteomes" id="UP000030151">
    <property type="component" value="Unassembled WGS sequence"/>
</dbReference>
<sequence length="654" mass="75030">MDDDWSECKYRSHPPYLMPTVALDHLSIPRYLLTCKFYLPIPKYQVLKYLNVLKHLSSALQSLNPPTTLVCSTRLFDMTSHASQLRTARPYKTDKPIARVWSDLLEMDDEPVAAQSSSNDTHNDAIPPLSSSPPDTIILESPSLDATTPISPRLSRNPSFSGSSSHHDDWDPLPPLDRLTVLDLLDNLALPQQLEKLQKGISAQTDKVRRSKDAFKSRTQLARHRMVEEWRRRVPSADEQFDRYRKRMRQRVEKLGRQWNDTKAITLREKISFICGVMNIFISGYLIGGYPQYFHLWYTAQLVYFMPIRFFTYHRRGYHYFLADLCYFVNMLLFLSIWIFPNSKRLLTATYCLAFGNNAVAIIMWRNSLVFHSFDKVTSLFIHIMPCATLHCLVHLHSPEDQKSRFPAIWAIKNSAPGSSTAYANVISMLAWSTIPYAFWQLSYYFFITVRRRDKIAAGRPTSFTWLRRSYSKTWIGKVVLSLPQPLQEPAFMMIQYSYAVLTMLPCPLWFNSRFASSAFLLVVFAWSIYNGSTYYIDVFGKRFQKELEAMKAEVLKWQNTPDLMLQSPLLTPHPDIVSASAAGQQSQSLDPEPGTVMSNFHSGRSPNGMSRPGTDMGRTTSLDKIPLLDENIDATSTSVDGGARDIARERKLQ</sequence>
<dbReference type="eggNOG" id="KOG2895">
    <property type="taxonomic scope" value="Eukaryota"/>
</dbReference>
<accession>A0A0A1V000</accession>
<keyword evidence="7 14" id="KW-1133">Transmembrane helix</keyword>
<gene>
    <name evidence="15" type="ORF">X797_003412</name>
</gene>
<evidence type="ECO:0000256" key="1">
    <source>
        <dbReference type="ARBA" id="ARBA00004141"/>
    </source>
</evidence>
<protein>
    <recommendedName>
        <fullName evidence="3">Glycerophosphocholine acyltransferase 1</fullName>
    </recommendedName>
</protein>
<keyword evidence="6 14" id="KW-0812">Transmembrane</keyword>
<dbReference type="PANTHER" id="PTHR31201:SF1">
    <property type="entry name" value="GLYCEROPHOSPHOCHOLINE ACYLTRANSFERASE 1"/>
    <property type="match status" value="1"/>
</dbReference>
<evidence type="ECO:0000256" key="7">
    <source>
        <dbReference type="ARBA" id="ARBA00022989"/>
    </source>
</evidence>
<evidence type="ECO:0000256" key="12">
    <source>
        <dbReference type="ARBA" id="ARBA00023315"/>
    </source>
</evidence>
<dbReference type="PANTHER" id="PTHR31201">
    <property type="entry name" value="OS01G0585100 PROTEIN"/>
    <property type="match status" value="1"/>
</dbReference>
<dbReference type="GO" id="GO:0016020">
    <property type="term" value="C:membrane"/>
    <property type="evidence" value="ECO:0007669"/>
    <property type="project" value="UniProtKB-SubCell"/>
</dbReference>
<feature type="transmembrane region" description="Helical" evidence="14">
    <location>
        <begin position="517"/>
        <end position="537"/>
    </location>
</feature>
<keyword evidence="11" id="KW-1208">Phospholipid metabolism</keyword>
<evidence type="ECO:0000256" key="3">
    <source>
        <dbReference type="ARBA" id="ARBA00019082"/>
    </source>
</evidence>
<feature type="compositionally biased region" description="Basic and acidic residues" evidence="13">
    <location>
        <begin position="643"/>
        <end position="654"/>
    </location>
</feature>
<evidence type="ECO:0000256" key="10">
    <source>
        <dbReference type="ARBA" id="ARBA00023209"/>
    </source>
</evidence>
<evidence type="ECO:0000256" key="8">
    <source>
        <dbReference type="ARBA" id="ARBA00023098"/>
    </source>
</evidence>
<keyword evidence="8" id="KW-0443">Lipid metabolism</keyword>
<evidence type="ECO:0000256" key="6">
    <source>
        <dbReference type="ARBA" id="ARBA00022692"/>
    </source>
</evidence>
<reference evidence="15 16" key="1">
    <citation type="submission" date="2014-02" db="EMBL/GenBank/DDBJ databases">
        <title>The genome sequence of the entomopathogenic fungus Metarhizium robertsii ARSEF 2575.</title>
        <authorList>
            <person name="Giuliano Garisto Donzelli B."/>
            <person name="Roe B.A."/>
            <person name="Macmil S.L."/>
            <person name="Krasnoff S.B."/>
            <person name="Gibson D.M."/>
        </authorList>
    </citation>
    <scope>NUCLEOTIDE SEQUENCE [LARGE SCALE GENOMIC DNA]</scope>
    <source>
        <strain evidence="15 16">ARSEF 2575</strain>
    </source>
</reference>
<keyword evidence="4" id="KW-0444">Lipid biosynthesis</keyword>
<evidence type="ECO:0000256" key="2">
    <source>
        <dbReference type="ARBA" id="ARBA00006675"/>
    </source>
</evidence>
<dbReference type="Pfam" id="PF10998">
    <property type="entry name" value="DUF2838"/>
    <property type="match status" value="1"/>
</dbReference>
<feature type="compositionally biased region" description="Polar residues" evidence="13">
    <location>
        <begin position="597"/>
        <end position="609"/>
    </location>
</feature>
<keyword evidence="10" id="KW-0594">Phospholipid biosynthesis</keyword>
<feature type="transmembrane region" description="Helical" evidence="14">
    <location>
        <begin position="422"/>
        <end position="447"/>
    </location>
</feature>
<evidence type="ECO:0000313" key="15">
    <source>
        <dbReference type="EMBL" id="EXV03612.1"/>
    </source>
</evidence>